<protein>
    <submittedName>
        <fullName evidence="1">Uncharacterized protein</fullName>
    </submittedName>
</protein>
<sequence>MQFLPRGINLQFSQFFKKRKNYLKIIKKNFIQIFFNSVFKMDTPKLDDWEVLFDNNETTLDETKKTPADQIQELDQDIHQIQFLFSKRDFHQEQQLQSVKNEENNLNCKPNRELNNLQNEHRNQNSKNVDTQVVYKINSECDLAKIDCIQNNQQLLMQKDKIIIQDNKISQRNQIQDLPKEMLDNNQNIKKIKINNKQVPQSIDDKLEKINEVQSQLSEEKQNEIDQNNVLFIISMFILIVKFILKLF</sequence>
<dbReference type="GeneID" id="7823781"/>
<dbReference type="InParanoid" id="Q23MG9"/>
<dbReference type="RefSeq" id="XP_001017915.2">
    <property type="nucleotide sequence ID" value="XM_001017915.2"/>
</dbReference>
<keyword evidence="2" id="KW-1185">Reference proteome</keyword>
<dbReference type="HOGENOM" id="CLU_2459707_0_0_1"/>
<reference evidence="2" key="1">
    <citation type="journal article" date="2006" name="PLoS Biol.">
        <title>Macronuclear genome sequence of the ciliate Tetrahymena thermophila, a model eukaryote.</title>
        <authorList>
            <person name="Eisen J.A."/>
            <person name="Coyne R.S."/>
            <person name="Wu M."/>
            <person name="Wu D."/>
            <person name="Thiagarajan M."/>
            <person name="Wortman J.R."/>
            <person name="Badger J.H."/>
            <person name="Ren Q."/>
            <person name="Amedeo P."/>
            <person name="Jones K.M."/>
            <person name="Tallon L.J."/>
            <person name="Delcher A.L."/>
            <person name="Salzberg S.L."/>
            <person name="Silva J.C."/>
            <person name="Haas B.J."/>
            <person name="Majoros W.H."/>
            <person name="Farzad M."/>
            <person name="Carlton J.M."/>
            <person name="Smith R.K. Jr."/>
            <person name="Garg J."/>
            <person name="Pearlman R.E."/>
            <person name="Karrer K.M."/>
            <person name="Sun L."/>
            <person name="Manning G."/>
            <person name="Elde N.C."/>
            <person name="Turkewitz A.P."/>
            <person name="Asai D.J."/>
            <person name="Wilkes D.E."/>
            <person name="Wang Y."/>
            <person name="Cai H."/>
            <person name="Collins K."/>
            <person name="Stewart B.A."/>
            <person name="Lee S.R."/>
            <person name="Wilamowska K."/>
            <person name="Weinberg Z."/>
            <person name="Ruzzo W.L."/>
            <person name="Wloga D."/>
            <person name="Gaertig J."/>
            <person name="Frankel J."/>
            <person name="Tsao C.-C."/>
            <person name="Gorovsky M.A."/>
            <person name="Keeling P.J."/>
            <person name="Waller R.F."/>
            <person name="Patron N.J."/>
            <person name="Cherry J.M."/>
            <person name="Stover N.A."/>
            <person name="Krieger C.J."/>
            <person name="del Toro C."/>
            <person name="Ryder H.F."/>
            <person name="Williamson S.C."/>
            <person name="Barbeau R.A."/>
            <person name="Hamilton E.P."/>
            <person name="Orias E."/>
        </authorList>
    </citation>
    <scope>NUCLEOTIDE SEQUENCE [LARGE SCALE GENOMIC DNA]</scope>
    <source>
        <strain evidence="2">SB210</strain>
    </source>
</reference>
<evidence type="ECO:0000313" key="1">
    <source>
        <dbReference type="EMBL" id="EAR97670.2"/>
    </source>
</evidence>
<dbReference type="KEGG" id="tet:TTHERM_00620900"/>
<evidence type="ECO:0000313" key="2">
    <source>
        <dbReference type="Proteomes" id="UP000009168"/>
    </source>
</evidence>
<dbReference type="Proteomes" id="UP000009168">
    <property type="component" value="Unassembled WGS sequence"/>
</dbReference>
<dbReference type="AlphaFoldDB" id="Q23MG9"/>
<dbReference type="EMBL" id="GG662661">
    <property type="protein sequence ID" value="EAR97670.2"/>
    <property type="molecule type" value="Genomic_DNA"/>
</dbReference>
<accession>Q23MG9</accession>
<name>Q23MG9_TETTS</name>
<organism evidence="1 2">
    <name type="scientific">Tetrahymena thermophila (strain SB210)</name>
    <dbReference type="NCBI Taxonomy" id="312017"/>
    <lineage>
        <taxon>Eukaryota</taxon>
        <taxon>Sar</taxon>
        <taxon>Alveolata</taxon>
        <taxon>Ciliophora</taxon>
        <taxon>Intramacronucleata</taxon>
        <taxon>Oligohymenophorea</taxon>
        <taxon>Hymenostomatida</taxon>
        <taxon>Tetrahymenina</taxon>
        <taxon>Tetrahymenidae</taxon>
        <taxon>Tetrahymena</taxon>
    </lineage>
</organism>
<gene>
    <name evidence="1" type="ORF">TTHERM_00620900</name>
</gene>
<proteinExistence type="predicted"/>